<evidence type="ECO:0000256" key="2">
    <source>
        <dbReference type="ARBA" id="ARBA00022771"/>
    </source>
</evidence>
<evidence type="ECO:0000256" key="3">
    <source>
        <dbReference type="ARBA" id="ARBA00022833"/>
    </source>
</evidence>
<feature type="compositionally biased region" description="Basic and acidic residues" evidence="5">
    <location>
        <begin position="413"/>
        <end position="433"/>
    </location>
</feature>
<reference evidence="8 9" key="1">
    <citation type="submission" date="2024-10" db="EMBL/GenBank/DDBJ databases">
        <title>Updated reference genomes for cyclostephanoid diatoms.</title>
        <authorList>
            <person name="Roberts W.R."/>
            <person name="Alverson A.J."/>
        </authorList>
    </citation>
    <scope>NUCLEOTIDE SEQUENCE [LARGE SCALE GENOMIC DNA]</scope>
    <source>
        <strain evidence="8 9">AJA276-08</strain>
    </source>
</reference>
<keyword evidence="9" id="KW-1185">Reference proteome</keyword>
<evidence type="ECO:0000313" key="8">
    <source>
        <dbReference type="EMBL" id="KAL3795603.1"/>
    </source>
</evidence>
<feature type="transmembrane region" description="Helical" evidence="6">
    <location>
        <begin position="649"/>
        <end position="671"/>
    </location>
</feature>
<dbReference type="InterPro" id="IPR053238">
    <property type="entry name" value="RING-H2_zinc_finger"/>
</dbReference>
<dbReference type="Pfam" id="PF13639">
    <property type="entry name" value="zf-RING_2"/>
    <property type="match status" value="1"/>
</dbReference>
<dbReference type="Gene3D" id="3.30.40.10">
    <property type="entry name" value="Zinc/RING finger domain, C3HC4 (zinc finger)"/>
    <property type="match status" value="1"/>
</dbReference>
<keyword evidence="3" id="KW-0862">Zinc</keyword>
<gene>
    <name evidence="8" type="ORF">ACHAW5_002799</name>
</gene>
<dbReference type="InterPro" id="IPR001841">
    <property type="entry name" value="Znf_RING"/>
</dbReference>
<protein>
    <recommendedName>
        <fullName evidence="7">RING-type domain-containing protein</fullName>
    </recommendedName>
</protein>
<dbReference type="SMART" id="SM00184">
    <property type="entry name" value="RING"/>
    <property type="match status" value="1"/>
</dbReference>
<name>A0ABD3Q5Q1_9STRA</name>
<dbReference type="EMBL" id="JALLAZ020000414">
    <property type="protein sequence ID" value="KAL3795603.1"/>
    <property type="molecule type" value="Genomic_DNA"/>
</dbReference>
<feature type="domain" description="RING-type" evidence="7">
    <location>
        <begin position="781"/>
        <end position="822"/>
    </location>
</feature>
<feature type="transmembrane region" description="Helical" evidence="6">
    <location>
        <begin position="568"/>
        <end position="591"/>
    </location>
</feature>
<proteinExistence type="predicted"/>
<evidence type="ECO:0000259" key="7">
    <source>
        <dbReference type="PROSITE" id="PS50089"/>
    </source>
</evidence>
<comment type="caution">
    <text evidence="8">The sequence shown here is derived from an EMBL/GenBank/DDBJ whole genome shotgun (WGS) entry which is preliminary data.</text>
</comment>
<evidence type="ECO:0000256" key="5">
    <source>
        <dbReference type="SAM" id="MobiDB-lite"/>
    </source>
</evidence>
<feature type="compositionally biased region" description="Low complexity" evidence="5">
    <location>
        <begin position="348"/>
        <end position="359"/>
    </location>
</feature>
<accession>A0ABD3Q5Q1</accession>
<feature type="compositionally biased region" description="Basic and acidic residues" evidence="5">
    <location>
        <begin position="493"/>
        <end position="502"/>
    </location>
</feature>
<keyword evidence="6" id="KW-0472">Membrane</keyword>
<dbReference type="PANTHER" id="PTHR14155">
    <property type="entry name" value="RING FINGER DOMAIN-CONTAINING"/>
    <property type="match status" value="1"/>
</dbReference>
<feature type="region of interest" description="Disordered" evidence="5">
    <location>
        <begin position="223"/>
        <end position="292"/>
    </location>
</feature>
<dbReference type="GO" id="GO:0008270">
    <property type="term" value="F:zinc ion binding"/>
    <property type="evidence" value="ECO:0007669"/>
    <property type="project" value="UniProtKB-KW"/>
</dbReference>
<keyword evidence="1" id="KW-0479">Metal-binding</keyword>
<dbReference type="PANTHER" id="PTHR14155:SF627">
    <property type="entry name" value="OS06G0192800 PROTEIN"/>
    <property type="match status" value="1"/>
</dbReference>
<feature type="region of interest" description="Disordered" evidence="5">
    <location>
        <begin position="308"/>
        <end position="363"/>
    </location>
</feature>
<feature type="region of interest" description="Disordered" evidence="5">
    <location>
        <begin position="493"/>
        <end position="552"/>
    </location>
</feature>
<keyword evidence="6" id="KW-0812">Transmembrane</keyword>
<feature type="compositionally biased region" description="Polar residues" evidence="5">
    <location>
        <begin position="526"/>
        <end position="539"/>
    </location>
</feature>
<dbReference type="AlphaFoldDB" id="A0ABD3Q5Q1"/>
<feature type="region of interest" description="Disordered" evidence="5">
    <location>
        <begin position="133"/>
        <end position="182"/>
    </location>
</feature>
<dbReference type="PROSITE" id="PS50089">
    <property type="entry name" value="ZF_RING_2"/>
    <property type="match status" value="1"/>
</dbReference>
<dbReference type="InterPro" id="IPR013083">
    <property type="entry name" value="Znf_RING/FYVE/PHD"/>
</dbReference>
<feature type="transmembrane region" description="Helical" evidence="6">
    <location>
        <begin position="683"/>
        <end position="716"/>
    </location>
</feature>
<feature type="region of interest" description="Disordered" evidence="5">
    <location>
        <begin position="407"/>
        <end position="480"/>
    </location>
</feature>
<evidence type="ECO:0000256" key="1">
    <source>
        <dbReference type="ARBA" id="ARBA00022723"/>
    </source>
</evidence>
<evidence type="ECO:0000313" key="9">
    <source>
        <dbReference type="Proteomes" id="UP001530315"/>
    </source>
</evidence>
<evidence type="ECO:0000256" key="6">
    <source>
        <dbReference type="SAM" id="Phobius"/>
    </source>
</evidence>
<dbReference type="SUPFAM" id="SSF57850">
    <property type="entry name" value="RING/U-box"/>
    <property type="match status" value="1"/>
</dbReference>
<sequence length="857" mass="94855">MIASRICDVADAETTAVRTTDGGSRRSSISETASCTYAEREDIPDVLANNEAEGKSGNDNTTYFHSYIGSISVACPPDASSTEISELFNRGIGVEVNESGVSAKPTQEDASVRGYGMKKSDCRGVNDATPLQAQTSATPPITPGGRHNPNETRQFNRPIHQMESISESRNIHSEETQYGSEDENDRLITIVNNNFNQQLNSNVTIAPASSSLSAPRRRIRVSGESTENIVGNGSIIDSERDSGGSSLRPRHGRSYAERSSLPALAGNEEDNVGDENTQRRRRASGNSLPTSLDAGMASLRRWIRARRCGGGTDAGRSSGQSSSSMTTRLGEEDIFTLTHTRSDRRHFSTPSPSDSNDPSVNIRESNSRHGFLYYRPFEVRVQHDCDADIGIYGSDDESGSRSILHHPLESSIESDRRQQLRQRSHSEPDRARIVDFFSPNISEGAANPGRNYGSRALRQSSSNTRPVVPTSPIIVEEVDYNDQDNYPMVRRELQHPSDRPSVSDELDATAPSSSPPSLTRGRELVRSNSPNIDNTSNVANGVPDRSPLTRSDPDQEARIRWMQINRRFTGILASVAVLFSLLLFCIMIAWVLLTSTYVLSRNKPCDVPLRAYFWLVSIQLLLDIFRADIMKRLCRWRPDSNHQVPPRIILYNIGYLIYAMLVLRMGMRSVFTGSSCSGTAPELFYASLVFVCLSLVAWATIILGYLIPLIFVAVLLSRNNYFPNEDIAPSRGATGGRRGRIGGFVGEVFPNTYSNPAPPGCVEQLRVIFLAEFPDSYQKECCICMMEYKDGEVIVATPCEHVFHKRCCQEWFQLARTCPVCRSDVPNGLILESENIRDPRVIELTAASSNHSDELDV</sequence>
<keyword evidence="2 4" id="KW-0863">Zinc-finger</keyword>
<keyword evidence="6" id="KW-1133">Transmembrane helix</keyword>
<dbReference type="Proteomes" id="UP001530315">
    <property type="component" value="Unassembled WGS sequence"/>
</dbReference>
<evidence type="ECO:0000256" key="4">
    <source>
        <dbReference type="PROSITE-ProRule" id="PRU00175"/>
    </source>
</evidence>
<dbReference type="CDD" id="cd16448">
    <property type="entry name" value="RING-H2"/>
    <property type="match status" value="1"/>
</dbReference>
<organism evidence="8 9">
    <name type="scientific">Stephanodiscus triporus</name>
    <dbReference type="NCBI Taxonomy" id="2934178"/>
    <lineage>
        <taxon>Eukaryota</taxon>
        <taxon>Sar</taxon>
        <taxon>Stramenopiles</taxon>
        <taxon>Ochrophyta</taxon>
        <taxon>Bacillariophyta</taxon>
        <taxon>Coscinodiscophyceae</taxon>
        <taxon>Thalassiosirophycidae</taxon>
        <taxon>Stephanodiscales</taxon>
        <taxon>Stephanodiscaceae</taxon>
        <taxon>Stephanodiscus</taxon>
    </lineage>
</organism>